<evidence type="ECO:0000256" key="3">
    <source>
        <dbReference type="ARBA" id="ARBA00023002"/>
    </source>
</evidence>
<dbReference type="GO" id="GO:0016491">
    <property type="term" value="F:oxidoreductase activity"/>
    <property type="evidence" value="ECO:0007669"/>
    <property type="project" value="UniProtKB-KW"/>
</dbReference>
<evidence type="ECO:0000256" key="1">
    <source>
        <dbReference type="ARBA" id="ARBA00006484"/>
    </source>
</evidence>
<reference evidence="4" key="1">
    <citation type="journal article" date="2018" name="Genome Biol. Evol.">
        <title>Genomics and development of Lentinus tigrinus, a white-rot wood-decaying mushroom with dimorphic fruiting bodies.</title>
        <authorList>
            <person name="Wu B."/>
            <person name="Xu Z."/>
            <person name="Knudson A."/>
            <person name="Carlson A."/>
            <person name="Chen N."/>
            <person name="Kovaka S."/>
            <person name="LaButti K."/>
            <person name="Lipzen A."/>
            <person name="Pennachio C."/>
            <person name="Riley R."/>
            <person name="Schakwitz W."/>
            <person name="Umezawa K."/>
            <person name="Ohm R.A."/>
            <person name="Grigoriev I.V."/>
            <person name="Nagy L.G."/>
            <person name="Gibbons J."/>
            <person name="Hibbett D."/>
        </authorList>
    </citation>
    <scope>NUCLEOTIDE SEQUENCE [LARGE SCALE GENOMIC DNA]</scope>
    <source>
        <strain evidence="4">ALCF2SS1-6</strain>
    </source>
</reference>
<dbReference type="STRING" id="1328759.A0A5C2RZY4"/>
<dbReference type="PRINTS" id="PR00081">
    <property type="entry name" value="GDHRDH"/>
</dbReference>
<proteinExistence type="inferred from homology"/>
<dbReference type="PANTHER" id="PTHR24320:SF282">
    <property type="entry name" value="WW DOMAIN-CONTAINING OXIDOREDUCTASE"/>
    <property type="match status" value="1"/>
</dbReference>
<dbReference type="InterPro" id="IPR036291">
    <property type="entry name" value="NAD(P)-bd_dom_sf"/>
</dbReference>
<dbReference type="Pfam" id="PF00106">
    <property type="entry name" value="adh_short"/>
    <property type="match status" value="1"/>
</dbReference>
<evidence type="ECO:0000313" key="5">
    <source>
        <dbReference type="Proteomes" id="UP000313359"/>
    </source>
</evidence>
<name>A0A5C2RZY4_9APHY</name>
<dbReference type="InterPro" id="IPR002347">
    <property type="entry name" value="SDR_fam"/>
</dbReference>
<comment type="similarity">
    <text evidence="1">Belongs to the short-chain dehydrogenases/reductases (SDR) family.</text>
</comment>
<dbReference type="Proteomes" id="UP000313359">
    <property type="component" value="Unassembled WGS sequence"/>
</dbReference>
<dbReference type="AlphaFoldDB" id="A0A5C2RZY4"/>
<protein>
    <submittedName>
        <fullName evidence="4">NAD(P)-binding protein</fullName>
    </submittedName>
</protein>
<evidence type="ECO:0000256" key="2">
    <source>
        <dbReference type="ARBA" id="ARBA00022857"/>
    </source>
</evidence>
<dbReference type="OrthoDB" id="191139at2759"/>
<evidence type="ECO:0000313" key="4">
    <source>
        <dbReference type="EMBL" id="RPD56665.1"/>
    </source>
</evidence>
<dbReference type="SUPFAM" id="SSF51735">
    <property type="entry name" value="NAD(P)-binding Rossmann-fold domains"/>
    <property type="match status" value="1"/>
</dbReference>
<keyword evidence="2" id="KW-0521">NADP</keyword>
<dbReference type="Gene3D" id="3.40.50.720">
    <property type="entry name" value="NAD(P)-binding Rossmann-like Domain"/>
    <property type="match status" value="1"/>
</dbReference>
<sequence length="360" mass="39592">MGGTFSKDSGPWPVIVQMFPPKPKFSVDQISDLTGRVALVTGGNVGIGYETTKALLQHNAKVYLASRSKEKADAAIASLKEATGKEPIFLELDLAHLASVKKAAEEFLSKEHELHILFNNALTKDGYDLTFGTNCIGPWYFTELLMPALLEGVKTSPDHHARIVTTSSSAAYFKGGILNYELFKDGPARRKATSTVMYYQSKFVCLRGNVVVARQVAKRYAEKGIASVEYGIEAFDAGNIQSSFQRDVPNFIRVFGVTIIEPGSFHTEGQAKTIWVPVHPAYSNPELPASRLRNGWGAYSGTGDVKKAVEAIYKIAFLPEPPLHFLLGEDAIMYARKQWADVAADTDKYESWSKGLEKDS</sequence>
<gene>
    <name evidence="4" type="ORF">L227DRAFT_602866</name>
</gene>
<keyword evidence="3" id="KW-0560">Oxidoreductase</keyword>
<dbReference type="PANTHER" id="PTHR24320">
    <property type="entry name" value="RETINOL DEHYDROGENASE"/>
    <property type="match status" value="1"/>
</dbReference>
<accession>A0A5C2RZY4</accession>
<dbReference type="EMBL" id="ML122286">
    <property type="protein sequence ID" value="RPD56665.1"/>
    <property type="molecule type" value="Genomic_DNA"/>
</dbReference>
<organism evidence="4 5">
    <name type="scientific">Lentinus tigrinus ALCF2SS1-6</name>
    <dbReference type="NCBI Taxonomy" id="1328759"/>
    <lineage>
        <taxon>Eukaryota</taxon>
        <taxon>Fungi</taxon>
        <taxon>Dikarya</taxon>
        <taxon>Basidiomycota</taxon>
        <taxon>Agaricomycotina</taxon>
        <taxon>Agaricomycetes</taxon>
        <taxon>Polyporales</taxon>
        <taxon>Polyporaceae</taxon>
        <taxon>Lentinus</taxon>
    </lineage>
</organism>
<keyword evidence="5" id="KW-1185">Reference proteome</keyword>